<sequence length="141" mass="16349">MAWDLPSTIRIIPDTARARLKHGLFDRLKVIGWNVDHEAIARTFRPRLFSGAIRHRQYSVYLGRTDEVVLGEASTAVRAKAHFTRVEVNLQAGMMVFLMRDLGHLIDKGYRLPEIFEAESMLKARRFSGLYFPSFMQLRQK</sequence>
<dbReference type="Proteomes" id="UP000054051">
    <property type="component" value="Unassembled WGS sequence"/>
</dbReference>
<dbReference type="EMBL" id="CAFB01000069">
    <property type="protein sequence ID" value="CCD30161.1"/>
    <property type="molecule type" value="Genomic_DNA"/>
</dbReference>
<organism evidence="1 2">
    <name type="scientific">Candidatus Glomeribacter gigasporarum BEG34</name>
    <dbReference type="NCBI Taxonomy" id="1070319"/>
    <lineage>
        <taxon>Bacteria</taxon>
        <taxon>Pseudomonadati</taxon>
        <taxon>Pseudomonadota</taxon>
        <taxon>Betaproteobacteria</taxon>
        <taxon>Burkholderiales</taxon>
        <taxon>Burkholderiaceae</taxon>
        <taxon>Candidatus Glomeribacter</taxon>
    </lineage>
</organism>
<accession>G2JBK7</accession>
<gene>
    <name evidence="1" type="ORF">CAGGBEG34_40007</name>
</gene>
<protein>
    <submittedName>
        <fullName evidence="1">Uncharacterized protein</fullName>
    </submittedName>
</protein>
<dbReference type="STRING" id="1070319.CAGGBEG34_40007"/>
<proteinExistence type="predicted"/>
<evidence type="ECO:0000313" key="1">
    <source>
        <dbReference type="EMBL" id="CCD30161.1"/>
    </source>
</evidence>
<reference evidence="1 2" key="1">
    <citation type="submission" date="2011-08" db="EMBL/GenBank/DDBJ databases">
        <title>The genome of the obligate endobacterium of an arbuscular mycorrhizal fungus reveals an interphylum network of nutritional interactions.</title>
        <authorList>
            <person name="Ghignone S."/>
            <person name="Salvioli A."/>
            <person name="Anca I."/>
            <person name="Lumini E."/>
            <person name="Ortu G."/>
            <person name="Petiti L."/>
            <person name="Cruveiller S."/>
            <person name="Bianciotto V."/>
            <person name="Piffanelli P."/>
            <person name="Lanfranco L."/>
            <person name="Bonfante P."/>
        </authorList>
    </citation>
    <scope>NUCLEOTIDE SEQUENCE [LARGE SCALE GENOMIC DNA]</scope>
    <source>
        <strain evidence="1 2">BEG34</strain>
    </source>
</reference>
<evidence type="ECO:0000313" key="2">
    <source>
        <dbReference type="Proteomes" id="UP000054051"/>
    </source>
</evidence>
<comment type="caution">
    <text evidence="1">The sequence shown here is derived from an EMBL/GenBank/DDBJ whole genome shotgun (WGS) entry which is preliminary data.</text>
</comment>
<name>G2JBK7_9BURK</name>
<dbReference type="AlphaFoldDB" id="G2JBK7"/>
<keyword evidence="2" id="KW-1185">Reference proteome</keyword>